<feature type="domain" description="Zn(2)-C6 fungal-type" evidence="7">
    <location>
        <begin position="141"/>
        <end position="170"/>
    </location>
</feature>
<feature type="region of interest" description="Disordered" evidence="6">
    <location>
        <begin position="699"/>
        <end position="904"/>
    </location>
</feature>
<feature type="region of interest" description="Disordered" evidence="6">
    <location>
        <begin position="174"/>
        <end position="260"/>
    </location>
</feature>
<proteinExistence type="predicted"/>
<organism evidence="8 9">
    <name type="scientific">Vanrija pseudolonga</name>
    <dbReference type="NCBI Taxonomy" id="143232"/>
    <lineage>
        <taxon>Eukaryota</taxon>
        <taxon>Fungi</taxon>
        <taxon>Dikarya</taxon>
        <taxon>Basidiomycota</taxon>
        <taxon>Agaricomycotina</taxon>
        <taxon>Tremellomycetes</taxon>
        <taxon>Trichosporonales</taxon>
        <taxon>Trichosporonaceae</taxon>
        <taxon>Vanrija</taxon>
    </lineage>
</organism>
<feature type="compositionally biased region" description="Basic and acidic residues" evidence="6">
    <location>
        <begin position="849"/>
        <end position="893"/>
    </location>
</feature>
<evidence type="ECO:0000313" key="8">
    <source>
        <dbReference type="EMBL" id="WOO86224.1"/>
    </source>
</evidence>
<feature type="compositionally biased region" description="Low complexity" evidence="6">
    <location>
        <begin position="15"/>
        <end position="34"/>
    </location>
</feature>
<dbReference type="SUPFAM" id="SSF57701">
    <property type="entry name" value="Zn2/Cys6 DNA-binding domain"/>
    <property type="match status" value="1"/>
</dbReference>
<dbReference type="PANTHER" id="PTHR47338:SF5">
    <property type="entry name" value="ZN(II)2CYS6 TRANSCRIPTION FACTOR (EUROFUNG)"/>
    <property type="match status" value="1"/>
</dbReference>
<dbReference type="GO" id="GO:0008270">
    <property type="term" value="F:zinc ion binding"/>
    <property type="evidence" value="ECO:0007669"/>
    <property type="project" value="InterPro"/>
</dbReference>
<accession>A0AAF0YJ52</accession>
<dbReference type="EMBL" id="CP086720">
    <property type="protein sequence ID" value="WOO86224.1"/>
    <property type="molecule type" value="Genomic_DNA"/>
</dbReference>
<dbReference type="GeneID" id="87812870"/>
<evidence type="ECO:0000256" key="2">
    <source>
        <dbReference type="ARBA" id="ARBA00022723"/>
    </source>
</evidence>
<keyword evidence="2" id="KW-0479">Metal-binding</keyword>
<sequence length="928" mass="102575">MMAGEDNVSTQPLRPAGEAGSPPSASASTPAAAPVTKSSLPPLQPRTRTPKPLEAPPSKSQPPPEHPRQPAPLAAPAARPSGLLRTSFNTSSSYSTPSMYRASSTHERDVREPPRPSPTKPELDKEELTTKGRKRKRLAKACSACHKNKRRCDGFAPCSNCEFSARPCVYLNAQGEEIPPPRTRDSSAAPMNKRGSNDDGKPAYIPAGPDRRPSGGNSSGAPGGPGGEDWGRRDYRDGDRPGNDPRDWRNGERPSSFGPLDVVDRDIALQAELIEIFLKRTHPYPAMLHVPTFLHRHYLNRVSPILLDAIYTMASRLMETESFVSAFPPSVPTHLRGQTFADRCRANIDRIVEMRQHWSEEDHRLDSGTWDETEFVQSCVLMSCYFNSTRQPRLGLYYLDVALSVLRPSNSGLLPPPSARLNLSTPEFHTLAEVRNRTFWMSMVQDVCSSAGGRPRRMMDHELANVPLPGYEVYWYRYGGMASGGREPGRRDSITPGTGNWHSEEGAVGEFGHIMRIMIIYSNIMAIANNAGGGSLEARHMPPSHYEQALKSWAIELPRQFRFDEVNLSAAMTKIPHALTEVTFSGWAFAYMHVVAECGMFYLQSKHAGAPFAIQRQGQAVDNLTVIIDSLGERGREGPLMFFATVIITCWTDHIRATAPSGNYQALDDRLSLWWGESYREWGWERRETLERGLFPFLDAPTPGREAPRDLRPFPGAPTLASNRTQFEPSPSSLGLYQTSPRQNGGGESTVSPASHAVVTPSESTYSGASSSRYPVLPPLRPRASSGSFGRRSPSPGRTQRKNGSVSGPTLDRERDRERERGERGERGSDLHLPPLGYRKGPSSNGPLVDREYEREREREHHAEHGPADKDVRSRESTNEPRPLHPPPKRDRPWPTNGSGGPLLGIDALVSAAEEHRRESLAETSASA</sequence>
<dbReference type="Pfam" id="PF04082">
    <property type="entry name" value="Fungal_trans"/>
    <property type="match status" value="1"/>
</dbReference>
<evidence type="ECO:0000259" key="7">
    <source>
        <dbReference type="PROSITE" id="PS50048"/>
    </source>
</evidence>
<dbReference type="InterPro" id="IPR036864">
    <property type="entry name" value="Zn2-C6_fun-type_DNA-bd_sf"/>
</dbReference>
<dbReference type="PROSITE" id="PS50048">
    <property type="entry name" value="ZN2_CY6_FUNGAL_2"/>
    <property type="match status" value="1"/>
</dbReference>
<dbReference type="CDD" id="cd12148">
    <property type="entry name" value="fungal_TF_MHR"/>
    <property type="match status" value="1"/>
</dbReference>
<evidence type="ECO:0000256" key="3">
    <source>
        <dbReference type="ARBA" id="ARBA00023015"/>
    </source>
</evidence>
<feature type="compositionally biased region" description="Basic and acidic residues" evidence="6">
    <location>
        <begin position="229"/>
        <end position="252"/>
    </location>
</feature>
<dbReference type="PANTHER" id="PTHR47338">
    <property type="entry name" value="ZN(II)2CYS6 TRANSCRIPTION FACTOR (EUROFUNG)-RELATED"/>
    <property type="match status" value="1"/>
</dbReference>
<evidence type="ECO:0000256" key="4">
    <source>
        <dbReference type="ARBA" id="ARBA00023163"/>
    </source>
</evidence>
<gene>
    <name evidence="8" type="ORF">LOC62_07G009709</name>
</gene>
<feature type="region of interest" description="Disordered" evidence="6">
    <location>
        <begin position="1"/>
        <end position="144"/>
    </location>
</feature>
<dbReference type="SMART" id="SM00066">
    <property type="entry name" value="GAL4"/>
    <property type="match status" value="1"/>
</dbReference>
<evidence type="ECO:0000256" key="5">
    <source>
        <dbReference type="ARBA" id="ARBA00023242"/>
    </source>
</evidence>
<feature type="compositionally biased region" description="Polar residues" evidence="6">
    <location>
        <begin position="720"/>
        <end position="753"/>
    </location>
</feature>
<dbReference type="InterPro" id="IPR001138">
    <property type="entry name" value="Zn2Cys6_DnaBD"/>
</dbReference>
<dbReference type="GO" id="GO:0006351">
    <property type="term" value="P:DNA-templated transcription"/>
    <property type="evidence" value="ECO:0007669"/>
    <property type="project" value="InterPro"/>
</dbReference>
<keyword evidence="4" id="KW-0804">Transcription</keyword>
<dbReference type="GO" id="GO:0005634">
    <property type="term" value="C:nucleus"/>
    <property type="evidence" value="ECO:0007669"/>
    <property type="project" value="UniProtKB-SubCell"/>
</dbReference>
<evidence type="ECO:0000313" key="9">
    <source>
        <dbReference type="Proteomes" id="UP000827549"/>
    </source>
</evidence>
<dbReference type="GO" id="GO:0000981">
    <property type="term" value="F:DNA-binding transcription factor activity, RNA polymerase II-specific"/>
    <property type="evidence" value="ECO:0007669"/>
    <property type="project" value="InterPro"/>
</dbReference>
<comment type="subcellular location">
    <subcellularLocation>
        <location evidence="1">Nucleus</location>
    </subcellularLocation>
</comment>
<reference evidence="8" key="1">
    <citation type="submission" date="2023-10" db="EMBL/GenBank/DDBJ databases">
        <authorList>
            <person name="Noh H."/>
        </authorList>
    </citation>
    <scope>NUCLEOTIDE SEQUENCE</scope>
    <source>
        <strain evidence="8">DUCC4014</strain>
    </source>
</reference>
<feature type="compositionally biased region" description="Low complexity" evidence="6">
    <location>
        <begin position="782"/>
        <end position="798"/>
    </location>
</feature>
<keyword evidence="3" id="KW-0805">Transcription regulation</keyword>
<evidence type="ECO:0000256" key="6">
    <source>
        <dbReference type="SAM" id="MobiDB-lite"/>
    </source>
</evidence>
<feature type="compositionally biased region" description="Basic and acidic residues" evidence="6">
    <location>
        <begin position="811"/>
        <end position="830"/>
    </location>
</feature>
<name>A0AAF0YJ52_9TREE</name>
<dbReference type="Pfam" id="PF00172">
    <property type="entry name" value="Zn_clus"/>
    <property type="match status" value="1"/>
</dbReference>
<dbReference type="GO" id="GO:0003677">
    <property type="term" value="F:DNA binding"/>
    <property type="evidence" value="ECO:0007669"/>
    <property type="project" value="InterPro"/>
</dbReference>
<feature type="compositionally biased region" description="Gly residues" evidence="6">
    <location>
        <begin position="217"/>
        <end position="228"/>
    </location>
</feature>
<feature type="compositionally biased region" description="Basic and acidic residues" evidence="6">
    <location>
        <begin position="104"/>
        <end position="114"/>
    </location>
</feature>
<feature type="compositionally biased region" description="Basic and acidic residues" evidence="6">
    <location>
        <begin position="121"/>
        <end position="130"/>
    </location>
</feature>
<keyword evidence="5" id="KW-0539">Nucleus</keyword>
<dbReference type="InterPro" id="IPR007219">
    <property type="entry name" value="XnlR_reg_dom"/>
</dbReference>
<dbReference type="Gene3D" id="4.10.240.10">
    <property type="entry name" value="Zn(2)-C6 fungal-type DNA-binding domain"/>
    <property type="match status" value="1"/>
</dbReference>
<protein>
    <recommendedName>
        <fullName evidence="7">Zn(2)-C6 fungal-type domain-containing protein</fullName>
    </recommendedName>
</protein>
<dbReference type="InterPro" id="IPR050815">
    <property type="entry name" value="TF_fung"/>
</dbReference>
<feature type="compositionally biased region" description="Low complexity" evidence="6">
    <location>
        <begin position="71"/>
        <end position="103"/>
    </location>
</feature>
<dbReference type="PROSITE" id="PS00463">
    <property type="entry name" value="ZN2_CY6_FUNGAL_1"/>
    <property type="match status" value="1"/>
</dbReference>
<dbReference type="CDD" id="cd00067">
    <property type="entry name" value="GAL4"/>
    <property type="match status" value="1"/>
</dbReference>
<evidence type="ECO:0000256" key="1">
    <source>
        <dbReference type="ARBA" id="ARBA00004123"/>
    </source>
</evidence>
<feature type="compositionally biased region" description="Polar residues" evidence="6">
    <location>
        <begin position="761"/>
        <end position="773"/>
    </location>
</feature>
<feature type="compositionally biased region" description="Pro residues" evidence="6">
    <location>
        <begin position="53"/>
        <end position="64"/>
    </location>
</feature>
<dbReference type="AlphaFoldDB" id="A0AAF0YJ52"/>
<keyword evidence="9" id="KW-1185">Reference proteome</keyword>
<dbReference type="Proteomes" id="UP000827549">
    <property type="component" value="Chromosome 7"/>
</dbReference>
<dbReference type="RefSeq" id="XP_062632250.1">
    <property type="nucleotide sequence ID" value="XM_062776266.1"/>
</dbReference>